<dbReference type="Proteomes" id="UP000645390">
    <property type="component" value="Unassembled WGS sequence"/>
</dbReference>
<dbReference type="SMART" id="SM00871">
    <property type="entry name" value="AraC_E_bind"/>
    <property type="match status" value="1"/>
</dbReference>
<organism evidence="2 3">
    <name type="scientific">Pedobacter mendelii</name>
    <dbReference type="NCBI Taxonomy" id="1908240"/>
    <lineage>
        <taxon>Bacteria</taxon>
        <taxon>Pseudomonadati</taxon>
        <taxon>Bacteroidota</taxon>
        <taxon>Sphingobacteriia</taxon>
        <taxon>Sphingobacteriales</taxon>
        <taxon>Sphingobacteriaceae</taxon>
        <taxon>Pedobacter</taxon>
    </lineage>
</organism>
<dbReference type="InterPro" id="IPR029441">
    <property type="entry name" value="Cass2"/>
</dbReference>
<evidence type="ECO:0000313" key="2">
    <source>
        <dbReference type="EMBL" id="GGI27753.1"/>
    </source>
</evidence>
<name>A0ABQ2BLY9_9SPHI</name>
<evidence type="ECO:0000259" key="1">
    <source>
        <dbReference type="SMART" id="SM00871"/>
    </source>
</evidence>
<evidence type="ECO:0000313" key="3">
    <source>
        <dbReference type="Proteomes" id="UP000645390"/>
    </source>
</evidence>
<keyword evidence="3" id="KW-1185">Reference proteome</keyword>
<comment type="caution">
    <text evidence="2">The sequence shown here is derived from an EMBL/GenBank/DDBJ whole genome shotgun (WGS) entry which is preliminary data.</text>
</comment>
<proteinExistence type="predicted"/>
<dbReference type="Gene3D" id="3.20.80.10">
    <property type="entry name" value="Regulatory factor, effector binding domain"/>
    <property type="match status" value="1"/>
</dbReference>
<reference evidence="3" key="1">
    <citation type="journal article" date="2019" name="Int. J. Syst. Evol. Microbiol.">
        <title>The Global Catalogue of Microorganisms (GCM) 10K type strain sequencing project: providing services to taxonomists for standard genome sequencing and annotation.</title>
        <authorList>
            <consortium name="The Broad Institute Genomics Platform"/>
            <consortium name="The Broad Institute Genome Sequencing Center for Infectious Disease"/>
            <person name="Wu L."/>
            <person name="Ma J."/>
        </authorList>
    </citation>
    <scope>NUCLEOTIDE SEQUENCE [LARGE SCALE GENOMIC DNA]</scope>
    <source>
        <strain evidence="3">CCM 8939</strain>
    </source>
</reference>
<dbReference type="InterPro" id="IPR011256">
    <property type="entry name" value="Reg_factor_effector_dom_sf"/>
</dbReference>
<accession>A0ABQ2BLY9</accession>
<dbReference type="RefSeq" id="WP_188415790.1">
    <property type="nucleotide sequence ID" value="NZ_BMDJ01000009.1"/>
</dbReference>
<protein>
    <submittedName>
        <fullName evidence="2">AraC family transcriptional regulator</fullName>
    </submittedName>
</protein>
<sequence>MENFKIIGISVVTTNQNNQAATDLGLLWGRFYNEQIFNKIPNKESEDVYAIYTDYESDYTEKYTTIIGQRVSSLDNIPDGLVGREINNERILRYFAKGEMPNAVVETWQEIWANDVTLKRTYVADFEVYGAKSQQGAESEVEIYIGIRS</sequence>
<dbReference type="SUPFAM" id="SSF55136">
    <property type="entry name" value="Probable bacterial effector-binding domain"/>
    <property type="match status" value="1"/>
</dbReference>
<gene>
    <name evidence="2" type="ORF">GCM10008119_29220</name>
</gene>
<dbReference type="PANTHER" id="PTHR36444:SF2">
    <property type="entry name" value="TRANSCRIPTIONAL REGULATOR PROTEIN YOBU-RELATED"/>
    <property type="match status" value="1"/>
</dbReference>
<dbReference type="EMBL" id="BMDJ01000009">
    <property type="protein sequence ID" value="GGI27753.1"/>
    <property type="molecule type" value="Genomic_DNA"/>
</dbReference>
<dbReference type="InterPro" id="IPR010499">
    <property type="entry name" value="AraC_E-bd"/>
</dbReference>
<dbReference type="InterPro" id="IPR053182">
    <property type="entry name" value="YobU-like_regulator"/>
</dbReference>
<dbReference type="Pfam" id="PF14526">
    <property type="entry name" value="Cass2"/>
    <property type="match status" value="1"/>
</dbReference>
<dbReference type="PANTHER" id="PTHR36444">
    <property type="entry name" value="TRANSCRIPTIONAL REGULATOR PROTEIN YOBU-RELATED"/>
    <property type="match status" value="1"/>
</dbReference>
<feature type="domain" description="AraC effector-binding" evidence="1">
    <location>
        <begin position="1"/>
        <end position="148"/>
    </location>
</feature>